<dbReference type="Pfam" id="PF11390">
    <property type="entry name" value="FdsD"/>
    <property type="match status" value="1"/>
</dbReference>
<accession>A0ABW0BFQ5</accession>
<dbReference type="EMBL" id="JBHSKD010000004">
    <property type="protein sequence ID" value="MFC5176015.1"/>
    <property type="molecule type" value="Genomic_DNA"/>
</dbReference>
<keyword evidence="2" id="KW-1185">Reference proteome</keyword>
<protein>
    <submittedName>
        <fullName evidence="1">Formate dehydrogenase subunit delta</fullName>
    </submittedName>
</protein>
<comment type="caution">
    <text evidence="1">The sequence shown here is derived from an EMBL/GenBank/DDBJ whole genome shotgun (WGS) entry which is preliminary data.</text>
</comment>
<evidence type="ECO:0000313" key="2">
    <source>
        <dbReference type="Proteomes" id="UP001596087"/>
    </source>
</evidence>
<reference evidence="2" key="1">
    <citation type="journal article" date="2019" name="Int. J. Syst. Evol. Microbiol.">
        <title>The Global Catalogue of Microorganisms (GCM) 10K type strain sequencing project: providing services to taxonomists for standard genome sequencing and annotation.</title>
        <authorList>
            <consortium name="The Broad Institute Genomics Platform"/>
            <consortium name="The Broad Institute Genome Sequencing Center for Infectious Disease"/>
            <person name="Wu L."/>
            <person name="Ma J."/>
        </authorList>
    </citation>
    <scope>NUCLEOTIDE SEQUENCE [LARGE SCALE GENOMIC DNA]</scope>
    <source>
        <strain evidence="2">DFY41</strain>
    </source>
</reference>
<proteinExistence type="predicted"/>
<dbReference type="InterPro" id="IPR021074">
    <property type="entry name" value="Formate_DH_dsu"/>
</dbReference>
<gene>
    <name evidence="1" type="ORF">ACFPGP_04980</name>
</gene>
<dbReference type="RefSeq" id="WP_378587672.1">
    <property type="nucleotide sequence ID" value="NZ_JBHSKD010000004.1"/>
</dbReference>
<sequence length="76" mass="8210">MGEPQVTAAVPPVVRLANDIARQFAHLPPPEAARAVAAHLDQFWEPRMRTALVEEVATDPDRLDPLVLAALDPPPA</sequence>
<dbReference type="Proteomes" id="UP001596087">
    <property type="component" value="Unassembled WGS sequence"/>
</dbReference>
<name>A0ABW0BFQ5_9ACTN</name>
<evidence type="ECO:0000313" key="1">
    <source>
        <dbReference type="EMBL" id="MFC5176015.1"/>
    </source>
</evidence>
<organism evidence="1 2">
    <name type="scientific">Nocardioides taihuensis</name>
    <dbReference type="NCBI Taxonomy" id="1835606"/>
    <lineage>
        <taxon>Bacteria</taxon>
        <taxon>Bacillati</taxon>
        <taxon>Actinomycetota</taxon>
        <taxon>Actinomycetes</taxon>
        <taxon>Propionibacteriales</taxon>
        <taxon>Nocardioidaceae</taxon>
        <taxon>Nocardioides</taxon>
    </lineage>
</organism>